<evidence type="ECO:0000313" key="1">
    <source>
        <dbReference type="EMBL" id="OVF09508.1"/>
    </source>
</evidence>
<name>A0AA91Q2K1_CLALS</name>
<sequence>MFLILLACVILCAGVIYLPYSAGLTHIEKNHHVKSAKKEKETKAPQYDGYVPPDEEIRLQEEAKNARASALKEKLTVTAEDMPLRIRLNQDSVLRKRQEHTISDGNPNTYDYDLDELIKEETVGAAQKAQAELYSHEKIGGDKEAMVGDFAEGEVDQNLTETLSKVDQNLTETLSKVDQNLTETLSKVDQNLTETLSKVDQNLTETLSKVDQNLTETLSKVDQNLTETLSKVDQ</sequence>
<proteinExistence type="predicted"/>
<protein>
    <submittedName>
        <fullName evidence="1">Uncharacterized protein</fullName>
    </submittedName>
</protein>
<dbReference type="EMBL" id="LYUB02000005">
    <property type="protein sequence ID" value="OVF09508.1"/>
    <property type="molecule type" value="Genomic_DNA"/>
</dbReference>
<reference evidence="1 2" key="1">
    <citation type="submission" date="2017-04" db="EMBL/GenBank/DDBJ databases">
        <title>Draft genome of the yeast Clavispora lusitaniae type strain CBS 6936.</title>
        <authorList>
            <person name="Durrens P."/>
            <person name="Klopp C."/>
            <person name="Biteau N."/>
            <person name="Fitton-Ouhabi V."/>
            <person name="Dementhon K."/>
            <person name="Accoceberry I."/>
            <person name="Sherman D.J."/>
            <person name="Noel T."/>
        </authorList>
    </citation>
    <scope>NUCLEOTIDE SEQUENCE [LARGE SCALE GENOMIC DNA]</scope>
    <source>
        <strain evidence="1 2">CBS 6936</strain>
    </source>
</reference>
<comment type="caution">
    <text evidence="1">The sequence shown here is derived from an EMBL/GenBank/DDBJ whole genome shotgun (WGS) entry which is preliminary data.</text>
</comment>
<accession>A0AA91Q2K1</accession>
<dbReference type="KEGG" id="clus:A9F13_05g03344"/>
<organism evidence="1 2">
    <name type="scientific">Clavispora lusitaniae</name>
    <name type="common">Candida lusitaniae</name>
    <dbReference type="NCBI Taxonomy" id="36911"/>
    <lineage>
        <taxon>Eukaryota</taxon>
        <taxon>Fungi</taxon>
        <taxon>Dikarya</taxon>
        <taxon>Ascomycota</taxon>
        <taxon>Saccharomycotina</taxon>
        <taxon>Pichiomycetes</taxon>
        <taxon>Metschnikowiaceae</taxon>
        <taxon>Clavispora</taxon>
    </lineage>
</organism>
<dbReference type="AlphaFoldDB" id="A0AA91Q2K1"/>
<dbReference type="Proteomes" id="UP000195602">
    <property type="component" value="Unassembled WGS sequence"/>
</dbReference>
<dbReference type="Gene3D" id="1.20.120.20">
    <property type="entry name" value="Apolipoprotein"/>
    <property type="match status" value="1"/>
</dbReference>
<gene>
    <name evidence="1" type="ORF">A9F13_05g03344</name>
</gene>
<evidence type="ECO:0000313" key="2">
    <source>
        <dbReference type="Proteomes" id="UP000195602"/>
    </source>
</evidence>